<gene>
    <name evidence="2" type="ORF">A3SI_10699</name>
</gene>
<comment type="caution">
    <text evidence="2">The sequence shown here is derived from an EMBL/GenBank/DDBJ whole genome shotgun (WGS) entry which is preliminary data.</text>
</comment>
<keyword evidence="3" id="KW-1185">Reference proteome</keyword>
<dbReference type="Gene3D" id="2.160.20.120">
    <property type="match status" value="1"/>
</dbReference>
<dbReference type="Proteomes" id="UP000005551">
    <property type="component" value="Unassembled WGS sequence"/>
</dbReference>
<evidence type="ECO:0000313" key="2">
    <source>
        <dbReference type="EMBL" id="EIM76279.1"/>
    </source>
</evidence>
<dbReference type="Pfam" id="PF13349">
    <property type="entry name" value="DUF4097"/>
    <property type="match status" value="1"/>
</dbReference>
<protein>
    <recommendedName>
        <fullName evidence="1">DUF4097 domain-containing protein</fullName>
    </recommendedName>
</protein>
<feature type="domain" description="DUF4097" evidence="1">
    <location>
        <begin position="50"/>
        <end position="163"/>
    </location>
</feature>
<name>I5C377_9BACT</name>
<accession>I5C377</accession>
<dbReference type="InterPro" id="IPR025164">
    <property type="entry name" value="Toastrack_DUF4097"/>
</dbReference>
<evidence type="ECO:0000313" key="3">
    <source>
        <dbReference type="Proteomes" id="UP000005551"/>
    </source>
</evidence>
<dbReference type="EMBL" id="AJYA01000022">
    <property type="protein sequence ID" value="EIM76279.1"/>
    <property type="molecule type" value="Genomic_DNA"/>
</dbReference>
<dbReference type="AlphaFoldDB" id="I5C377"/>
<reference evidence="2 3" key="1">
    <citation type="submission" date="2012-05" db="EMBL/GenBank/DDBJ databases">
        <title>Genome sequence of Nitritalea halalkaliphila LW7.</title>
        <authorList>
            <person name="Jangir P.K."/>
            <person name="Singh A."/>
            <person name="Shivaji S."/>
            <person name="Sharma R."/>
        </authorList>
    </citation>
    <scope>NUCLEOTIDE SEQUENCE [LARGE SCALE GENOMIC DNA]</scope>
    <source>
        <strain evidence="2 3">LW7</strain>
    </source>
</reference>
<dbReference type="STRING" id="1189621.A3SI_10699"/>
<proteinExistence type="predicted"/>
<organism evidence="2 3">
    <name type="scientific">Nitritalea halalkaliphila LW7</name>
    <dbReference type="NCBI Taxonomy" id="1189621"/>
    <lineage>
        <taxon>Bacteria</taxon>
        <taxon>Pseudomonadati</taxon>
        <taxon>Bacteroidota</taxon>
        <taxon>Cytophagia</taxon>
        <taxon>Cytophagales</taxon>
        <taxon>Cyclobacteriaceae</taxon>
        <taxon>Nitritalea</taxon>
    </lineage>
</organism>
<dbReference type="RefSeq" id="WP_009055133.1">
    <property type="nucleotide sequence ID" value="NZ_AJYA01000022.1"/>
</dbReference>
<dbReference type="OrthoDB" id="835341at2"/>
<sequence length="255" mass="26741">MTLSGTLVYPEEAEGQWTTELKDGVLYIDFKLGSFTVFGWGGLDRPDKVVRIEGPEYLRLEAKIGSGSFDVRDLSHERIELSVSSGTLSGEVLTADRLEISCSSGAVKFEDIEADVELQVGSGAAQLRGVQGRLQAKVGSGALQLKDIAGESEVAVSSGVVNLHNMGALKALKVSSGVLNGKEITFAPGGAELQVSSGLASLQVDALTAYDYDLQVSSGNLRVGQERANGKRLELSHAAGVSVRGKVSSGSLTIK</sequence>
<evidence type="ECO:0000259" key="1">
    <source>
        <dbReference type="Pfam" id="PF13349"/>
    </source>
</evidence>